<name>A0AAE3J612_9FIRM</name>
<evidence type="ECO:0000256" key="2">
    <source>
        <dbReference type="ARBA" id="ARBA00022679"/>
    </source>
</evidence>
<dbReference type="GO" id="GO:0016758">
    <property type="term" value="F:hexosyltransferase activity"/>
    <property type="evidence" value="ECO:0007669"/>
    <property type="project" value="TreeGrafter"/>
</dbReference>
<keyword evidence="1 3" id="KW-0328">Glycosyltransferase</keyword>
<dbReference type="EC" id="2.4.1.-" evidence="3"/>
<dbReference type="InterPro" id="IPR004629">
    <property type="entry name" value="WecG_TagA_CpsF"/>
</dbReference>
<dbReference type="RefSeq" id="WP_178046501.1">
    <property type="nucleotide sequence ID" value="NZ_JAJEPR010000005.1"/>
</dbReference>
<evidence type="ECO:0000313" key="3">
    <source>
        <dbReference type="EMBL" id="MCC2189150.1"/>
    </source>
</evidence>
<dbReference type="Pfam" id="PF03808">
    <property type="entry name" value="Glyco_tran_WecG"/>
    <property type="match status" value="1"/>
</dbReference>
<dbReference type="AlphaFoldDB" id="A0AAE3J612"/>
<evidence type="ECO:0000256" key="1">
    <source>
        <dbReference type="ARBA" id="ARBA00022676"/>
    </source>
</evidence>
<dbReference type="EMBL" id="JAJEPR010000005">
    <property type="protein sequence ID" value="MCC2189150.1"/>
    <property type="molecule type" value="Genomic_DNA"/>
</dbReference>
<protein>
    <submittedName>
        <fullName evidence="3">WecB/TagA/CpsF family glycosyltransferase</fullName>
        <ecNumber evidence="3">2.4.1.-</ecNumber>
    </submittedName>
</protein>
<reference evidence="3 4" key="1">
    <citation type="submission" date="2021-10" db="EMBL/GenBank/DDBJ databases">
        <title>Anaerobic single-cell dispensing facilitates the cultivation of human gut bacteria.</title>
        <authorList>
            <person name="Afrizal A."/>
        </authorList>
    </citation>
    <scope>NUCLEOTIDE SEQUENCE [LARGE SCALE GENOMIC DNA]</scope>
    <source>
        <strain evidence="3 4">CLA-AA-H277</strain>
    </source>
</reference>
<comment type="caution">
    <text evidence="3">The sequence shown here is derived from an EMBL/GenBank/DDBJ whole genome shotgun (WGS) entry which is preliminary data.</text>
</comment>
<organism evidence="3 4">
    <name type="scientific">Fusicatenibacter faecihominis</name>
    <dbReference type="NCBI Taxonomy" id="2881276"/>
    <lineage>
        <taxon>Bacteria</taxon>
        <taxon>Bacillati</taxon>
        <taxon>Bacillota</taxon>
        <taxon>Clostridia</taxon>
        <taxon>Lachnospirales</taxon>
        <taxon>Lachnospiraceae</taxon>
        <taxon>Fusicatenibacter</taxon>
    </lineage>
</organism>
<dbReference type="PANTHER" id="PTHR34136">
    <property type="match status" value="1"/>
</dbReference>
<gene>
    <name evidence="3" type="ORF">LKD71_04835</name>
</gene>
<accession>A0AAE3J612</accession>
<sequence>MKDIMGIEIENMSAASAVRRIMGLLAREPLSVCTVLRADMLLLAEKDEEYREYLSQTALRIVGDAAILKAMGEERKDRLEELENHSFQTQLLKELSENGRPVAVLTETEAEKEKTVENLKRNYPSLSLAGAFSMETSDDMDDAVNHINGLDAELVIAKLPPPEQEAFIFSNKGRLNIRLWLGLGQASVAGEKKEKTAGFLENLFIKRLFKKKVNQYQEEKN</sequence>
<dbReference type="PANTHER" id="PTHR34136:SF1">
    <property type="entry name" value="UDP-N-ACETYL-D-MANNOSAMINURONIC ACID TRANSFERASE"/>
    <property type="match status" value="1"/>
</dbReference>
<proteinExistence type="predicted"/>
<keyword evidence="4" id="KW-1185">Reference proteome</keyword>
<evidence type="ECO:0000313" key="4">
    <source>
        <dbReference type="Proteomes" id="UP001197875"/>
    </source>
</evidence>
<dbReference type="Proteomes" id="UP001197875">
    <property type="component" value="Unassembled WGS sequence"/>
</dbReference>
<keyword evidence="2 3" id="KW-0808">Transferase</keyword>